<accession>A0A318KYN4</accession>
<feature type="coiled-coil region" evidence="7">
    <location>
        <begin position="189"/>
        <end position="216"/>
    </location>
</feature>
<name>A0A318KYN4_9NEIS</name>
<dbReference type="InterPro" id="IPR004089">
    <property type="entry name" value="MCPsignal_dom"/>
</dbReference>
<evidence type="ECO:0000256" key="3">
    <source>
        <dbReference type="ARBA" id="ARBA00022989"/>
    </source>
</evidence>
<dbReference type="GO" id="GO:0007165">
    <property type="term" value="P:signal transduction"/>
    <property type="evidence" value="ECO:0007669"/>
    <property type="project" value="UniProtKB-KW"/>
</dbReference>
<reference evidence="11 12" key="1">
    <citation type="submission" date="2018-05" db="EMBL/GenBank/DDBJ databases">
        <title>Genomic Encyclopedia of Type Strains, Phase IV (KMG-IV): sequencing the most valuable type-strain genomes for metagenomic binning, comparative biology and taxonomic classification.</title>
        <authorList>
            <person name="Goeker M."/>
        </authorList>
    </citation>
    <scope>NUCLEOTIDE SEQUENCE [LARGE SCALE GENOMIC DNA]</scope>
    <source>
        <strain evidence="11 12">DSM 29661</strain>
    </source>
</reference>
<dbReference type="GO" id="GO:0016020">
    <property type="term" value="C:membrane"/>
    <property type="evidence" value="ECO:0007669"/>
    <property type="project" value="UniProtKB-SubCell"/>
</dbReference>
<evidence type="ECO:0000313" key="11">
    <source>
        <dbReference type="EMBL" id="PXX82008.1"/>
    </source>
</evidence>
<evidence type="ECO:0000256" key="7">
    <source>
        <dbReference type="SAM" id="Coils"/>
    </source>
</evidence>
<evidence type="ECO:0000256" key="4">
    <source>
        <dbReference type="ARBA" id="ARBA00023136"/>
    </source>
</evidence>
<comment type="caution">
    <text evidence="11">The sequence shown here is derived from an EMBL/GenBank/DDBJ whole genome shotgun (WGS) entry which is preliminary data.</text>
</comment>
<feature type="transmembrane region" description="Helical" evidence="9">
    <location>
        <begin position="101"/>
        <end position="119"/>
    </location>
</feature>
<keyword evidence="5 6" id="KW-0807">Transducer</keyword>
<dbReference type="Pfam" id="PF00015">
    <property type="entry name" value="MCPsignal"/>
    <property type="match status" value="1"/>
</dbReference>
<evidence type="ECO:0000256" key="5">
    <source>
        <dbReference type="ARBA" id="ARBA00023224"/>
    </source>
</evidence>
<dbReference type="SUPFAM" id="SSF58104">
    <property type="entry name" value="Methyl-accepting chemotaxis protein (MCP) signaling domain"/>
    <property type="match status" value="1"/>
</dbReference>
<dbReference type="PANTHER" id="PTHR32089:SF119">
    <property type="entry name" value="METHYL-ACCEPTING CHEMOTAXIS PROTEIN CTPL"/>
    <property type="match status" value="1"/>
</dbReference>
<evidence type="ECO:0000259" key="10">
    <source>
        <dbReference type="PROSITE" id="PS50111"/>
    </source>
</evidence>
<keyword evidence="7" id="KW-0175">Coiled coil</keyword>
<keyword evidence="12" id="KW-1185">Reference proteome</keyword>
<proteinExistence type="predicted"/>
<sequence length="490" mass="52757">MAAKSMLERLLPDTLEQDEAIQARTVIMVALLAGGLAPLFALSYYKLHHYPMAHGIVLGGVGMVLAIALLKLTGRVWLAAEYVTTVMFGMVSWMVYVNNGIMSTSIIWYACIPVAAVFVSGRRAGYVWSVLTFAAIGLFLLAHDQPGWLPVSPIPHEALPSLQAKSLIGLTIVVLALVLAFEGAKSRGFTKLEQAREEAERSHASLARMLEQVTRSIRAASRESKEIADSAHMMATTMNQQTRRTHDMVSAVQEMDAMTRKNADASSQAANVSREAESQAGDGGEVMDSAMRRLTEASEVIGRAAAQMEELGRRSSEVSGIAQMIAEIADQTNLLALNAAIEAARAGEAGRGFAVVADEVRKLAERTQQATKDIDHKVTLIVSGTNHALVAMRDGNEKMTHGASHARSAQDSLAAIIGGTRNLSRVLAKVSESGRSQTEGFREFTRDIEEIGQSTQSLSAETEIIAGATRRLDKLMADLGDTVRTLEAGR</sequence>
<dbReference type="CDD" id="cd11386">
    <property type="entry name" value="MCP_signal"/>
    <property type="match status" value="1"/>
</dbReference>
<evidence type="ECO:0000256" key="1">
    <source>
        <dbReference type="ARBA" id="ARBA00004141"/>
    </source>
</evidence>
<keyword evidence="3 9" id="KW-1133">Transmembrane helix</keyword>
<protein>
    <submittedName>
        <fullName evidence="11">Methyl-accepting chemotaxis protein</fullName>
    </submittedName>
</protein>
<feature type="region of interest" description="Disordered" evidence="8">
    <location>
        <begin position="264"/>
        <end position="285"/>
    </location>
</feature>
<keyword evidence="4 9" id="KW-0472">Membrane</keyword>
<comment type="subcellular location">
    <subcellularLocation>
        <location evidence="1">Membrane</location>
        <topology evidence="1">Multi-pass membrane protein</topology>
    </subcellularLocation>
</comment>
<dbReference type="PANTHER" id="PTHR32089">
    <property type="entry name" value="METHYL-ACCEPTING CHEMOTAXIS PROTEIN MCPB"/>
    <property type="match status" value="1"/>
</dbReference>
<evidence type="ECO:0000256" key="2">
    <source>
        <dbReference type="ARBA" id="ARBA00022692"/>
    </source>
</evidence>
<feature type="transmembrane region" description="Helical" evidence="9">
    <location>
        <begin position="51"/>
        <end position="70"/>
    </location>
</feature>
<evidence type="ECO:0000256" key="9">
    <source>
        <dbReference type="SAM" id="Phobius"/>
    </source>
</evidence>
<gene>
    <name evidence="11" type="ORF">DFR34_101240</name>
</gene>
<dbReference type="Proteomes" id="UP000247555">
    <property type="component" value="Unassembled WGS sequence"/>
</dbReference>
<feature type="transmembrane region" description="Helical" evidence="9">
    <location>
        <begin position="126"/>
        <end position="142"/>
    </location>
</feature>
<dbReference type="OrthoDB" id="8899037at2"/>
<evidence type="ECO:0000313" key="12">
    <source>
        <dbReference type="Proteomes" id="UP000247555"/>
    </source>
</evidence>
<dbReference type="Gene3D" id="1.10.287.950">
    <property type="entry name" value="Methyl-accepting chemotaxis protein"/>
    <property type="match status" value="1"/>
</dbReference>
<evidence type="ECO:0000256" key="6">
    <source>
        <dbReference type="PROSITE-ProRule" id="PRU00284"/>
    </source>
</evidence>
<dbReference type="EMBL" id="QJKI01000001">
    <property type="protein sequence ID" value="PXX82008.1"/>
    <property type="molecule type" value="Genomic_DNA"/>
</dbReference>
<keyword evidence="2 9" id="KW-0812">Transmembrane</keyword>
<dbReference type="AlphaFoldDB" id="A0A318KYN4"/>
<dbReference type="SMART" id="SM00283">
    <property type="entry name" value="MA"/>
    <property type="match status" value="1"/>
</dbReference>
<feature type="transmembrane region" description="Helical" evidence="9">
    <location>
        <begin position="162"/>
        <end position="181"/>
    </location>
</feature>
<dbReference type="RefSeq" id="WP_110389313.1">
    <property type="nucleotide sequence ID" value="NZ_QJKI01000001.1"/>
</dbReference>
<dbReference type="PROSITE" id="PS50111">
    <property type="entry name" value="CHEMOTAXIS_TRANSDUC_2"/>
    <property type="match status" value="1"/>
</dbReference>
<feature type="transmembrane region" description="Helical" evidence="9">
    <location>
        <begin position="21"/>
        <end position="45"/>
    </location>
</feature>
<feature type="domain" description="Methyl-accepting transducer" evidence="10">
    <location>
        <begin position="216"/>
        <end position="452"/>
    </location>
</feature>
<organism evidence="11 12">
    <name type="scientific">Rivihabitans pingtungensis</name>
    <dbReference type="NCBI Taxonomy" id="1054498"/>
    <lineage>
        <taxon>Bacteria</taxon>
        <taxon>Pseudomonadati</taxon>
        <taxon>Pseudomonadota</taxon>
        <taxon>Betaproteobacteria</taxon>
        <taxon>Neisseriales</taxon>
        <taxon>Aquaspirillaceae</taxon>
        <taxon>Rivihabitans</taxon>
    </lineage>
</organism>
<evidence type="ECO:0000256" key="8">
    <source>
        <dbReference type="SAM" id="MobiDB-lite"/>
    </source>
</evidence>